<dbReference type="RefSeq" id="WP_348397706.1">
    <property type="nucleotide sequence ID" value="NZ_CP136600.1"/>
</dbReference>
<evidence type="ECO:0000313" key="1">
    <source>
        <dbReference type="EMBL" id="WOH38940.1"/>
    </source>
</evidence>
<sequence length="80" mass="9373">MKATEFDKKFDNGEDIFDNLDLSKAKKPLQNQKRVNVDFPTWMIDSLDREASRVGVTRQSIIKIWLAERLELQSNPINHK</sequence>
<accession>A0ABZ0GSZ9</accession>
<evidence type="ECO:0000313" key="2">
    <source>
        <dbReference type="Proteomes" id="UP001301442"/>
    </source>
</evidence>
<keyword evidence="2" id="KW-1185">Reference proteome</keyword>
<dbReference type="Proteomes" id="UP001301442">
    <property type="component" value="Chromosome"/>
</dbReference>
<name>A0ABZ0GSZ9_9GAMM</name>
<gene>
    <name evidence="1" type="ORF">RI844_06895</name>
</gene>
<dbReference type="NCBIfam" id="NF047399">
    <property type="entry name" value="BrnA_antitoxin_add"/>
    <property type="match status" value="1"/>
</dbReference>
<reference evidence="1 2" key="1">
    <citation type="submission" date="2023-09" db="EMBL/GenBank/DDBJ databases">
        <authorList>
            <person name="Qi X."/>
        </authorList>
    </citation>
    <scope>NUCLEOTIDE SEQUENCE [LARGE SCALE GENOMIC DNA]</scope>
    <source>
        <strain evidence="1 2">S1-1</strain>
    </source>
</reference>
<proteinExistence type="predicted"/>
<dbReference type="EMBL" id="CP136600">
    <property type="protein sequence ID" value="WOH38940.1"/>
    <property type="molecule type" value="Genomic_DNA"/>
</dbReference>
<protein>
    <submittedName>
        <fullName evidence="1">CopG family transcriptional regulator</fullName>
    </submittedName>
</protein>
<organism evidence="1 2">
    <name type="scientific">Thalassotalea fonticola</name>
    <dbReference type="NCBI Taxonomy" id="3065649"/>
    <lineage>
        <taxon>Bacteria</taxon>
        <taxon>Pseudomonadati</taxon>
        <taxon>Pseudomonadota</taxon>
        <taxon>Gammaproteobacteria</taxon>
        <taxon>Alteromonadales</taxon>
        <taxon>Colwelliaceae</taxon>
        <taxon>Thalassotalea</taxon>
    </lineage>
</organism>